<feature type="compositionally biased region" description="Polar residues" evidence="1">
    <location>
        <begin position="208"/>
        <end position="218"/>
    </location>
</feature>
<feature type="compositionally biased region" description="Low complexity" evidence="1">
    <location>
        <begin position="148"/>
        <end position="168"/>
    </location>
</feature>
<dbReference type="Proteomes" id="UP000033121">
    <property type="component" value="Unassembled WGS sequence"/>
</dbReference>
<reference evidence="2 3" key="1">
    <citation type="submission" date="2015-04" db="EMBL/GenBank/DDBJ databases">
        <title>Whole genome shotgun sequence of Flavihumibacter petaseus NBRC 106054.</title>
        <authorList>
            <person name="Miyazawa S."/>
            <person name="Hosoyama A."/>
            <person name="Hashimoto M."/>
            <person name="Noguchi M."/>
            <person name="Tsuchikane K."/>
            <person name="Ohji S."/>
            <person name="Yamazoe A."/>
            <person name="Ichikawa N."/>
            <person name="Kimura A."/>
            <person name="Fujita N."/>
        </authorList>
    </citation>
    <scope>NUCLEOTIDE SEQUENCE [LARGE SCALE GENOMIC DNA]</scope>
    <source>
        <strain evidence="2 3">NBRC 106054</strain>
    </source>
</reference>
<protein>
    <submittedName>
        <fullName evidence="2">Uncharacterized protein</fullName>
    </submittedName>
</protein>
<gene>
    <name evidence="2" type="ORF">FPE01S_03_02260</name>
</gene>
<name>A0A0E9N319_9BACT</name>
<accession>A0A0E9N319</accession>
<evidence type="ECO:0000313" key="3">
    <source>
        <dbReference type="Proteomes" id="UP000033121"/>
    </source>
</evidence>
<sequence length="317" mass="35065">MPDRLSDRIQQWETPPPQGAWEAIAATLREDRAEQQLRDRLLPMEATPPPAAWSAIAGALAAPSISENTYTYTVTPDAVPVFSDSTSTDQSLPETQHPKKAMVVPIRPLYPYLFRYSAVAAVIALLVWVLNRNPEGRPEQDLGTAITAPAKASTVPPTVTPATPTPTSAKDELEALNSSVTSKTSDPDKYTKPLKTARPPRLDRHAPASTSNSISADDLRATTSTMRNSPQQELPVQQKDPRYISITNEAGQTVRLSSKFAPLYYQLTGQADQPDPNGKRRKLLQLLEDRMTRVPFVPDPQNFFDIMLYHELLQAEQ</sequence>
<proteinExistence type="predicted"/>
<dbReference type="AlphaFoldDB" id="A0A0E9N319"/>
<dbReference type="RefSeq" id="WP_046370150.1">
    <property type="nucleotide sequence ID" value="NZ_BBWV01000003.1"/>
</dbReference>
<keyword evidence="3" id="KW-1185">Reference proteome</keyword>
<dbReference type="EMBL" id="BBWV01000003">
    <property type="protein sequence ID" value="GAO44188.1"/>
    <property type="molecule type" value="Genomic_DNA"/>
</dbReference>
<evidence type="ECO:0000313" key="2">
    <source>
        <dbReference type="EMBL" id="GAO44188.1"/>
    </source>
</evidence>
<dbReference type="OrthoDB" id="645896at2"/>
<feature type="region of interest" description="Disordered" evidence="1">
    <location>
        <begin position="148"/>
        <end position="218"/>
    </location>
</feature>
<dbReference type="STRING" id="1220578.FPE01S_03_02260"/>
<evidence type="ECO:0000256" key="1">
    <source>
        <dbReference type="SAM" id="MobiDB-lite"/>
    </source>
</evidence>
<comment type="caution">
    <text evidence="2">The sequence shown here is derived from an EMBL/GenBank/DDBJ whole genome shotgun (WGS) entry which is preliminary data.</text>
</comment>
<organism evidence="2 3">
    <name type="scientific">Flavihumibacter petaseus NBRC 106054</name>
    <dbReference type="NCBI Taxonomy" id="1220578"/>
    <lineage>
        <taxon>Bacteria</taxon>
        <taxon>Pseudomonadati</taxon>
        <taxon>Bacteroidota</taxon>
        <taxon>Chitinophagia</taxon>
        <taxon>Chitinophagales</taxon>
        <taxon>Chitinophagaceae</taxon>
        <taxon>Flavihumibacter</taxon>
    </lineage>
</organism>